<dbReference type="NCBIfam" id="TIGR01292">
    <property type="entry name" value="TRX_reduct"/>
    <property type="match status" value="1"/>
</dbReference>
<dbReference type="InterPro" id="IPR036188">
    <property type="entry name" value="FAD/NAD-bd_sf"/>
</dbReference>
<keyword evidence="4 7" id="KW-0560">Oxidoreductase</keyword>
<comment type="catalytic activity">
    <reaction evidence="7">
        <text>[thioredoxin]-dithiol + NADP(+) = [thioredoxin]-disulfide + NADPH + H(+)</text>
        <dbReference type="Rhea" id="RHEA:20345"/>
        <dbReference type="Rhea" id="RHEA-COMP:10698"/>
        <dbReference type="Rhea" id="RHEA-COMP:10700"/>
        <dbReference type="ChEBI" id="CHEBI:15378"/>
        <dbReference type="ChEBI" id="CHEBI:29950"/>
        <dbReference type="ChEBI" id="CHEBI:50058"/>
        <dbReference type="ChEBI" id="CHEBI:57783"/>
        <dbReference type="ChEBI" id="CHEBI:58349"/>
        <dbReference type="EC" id="1.8.1.9"/>
    </reaction>
</comment>
<keyword evidence="3 7" id="KW-0274">FAD</keyword>
<evidence type="ECO:0000313" key="10">
    <source>
        <dbReference type="EMBL" id="QNB47128.1"/>
    </source>
</evidence>
<dbReference type="GO" id="GO:0005737">
    <property type="term" value="C:cytoplasm"/>
    <property type="evidence" value="ECO:0007669"/>
    <property type="project" value="InterPro"/>
</dbReference>
<dbReference type="KEGG" id="tfr:BR63_12900"/>
<keyword evidence="2 7" id="KW-0285">Flavoprotein</keyword>
<organism evidence="10 11">
    <name type="scientific">Thermanaerosceptrum fracticalcis</name>
    <dbReference type="NCBI Taxonomy" id="1712410"/>
    <lineage>
        <taxon>Bacteria</taxon>
        <taxon>Bacillati</taxon>
        <taxon>Bacillota</taxon>
        <taxon>Clostridia</taxon>
        <taxon>Eubacteriales</taxon>
        <taxon>Peptococcaceae</taxon>
        <taxon>Thermanaerosceptrum</taxon>
    </lineage>
</organism>
<comment type="subunit">
    <text evidence="7">Homodimer.</text>
</comment>
<evidence type="ECO:0000256" key="1">
    <source>
        <dbReference type="ARBA" id="ARBA00009333"/>
    </source>
</evidence>
<dbReference type="EMBL" id="CP045798">
    <property type="protein sequence ID" value="QNB47128.1"/>
    <property type="molecule type" value="Genomic_DNA"/>
</dbReference>
<keyword evidence="5" id="KW-1015">Disulfide bond</keyword>
<dbReference type="PRINTS" id="PR00368">
    <property type="entry name" value="FADPNR"/>
</dbReference>
<dbReference type="SUPFAM" id="SSF51905">
    <property type="entry name" value="FAD/NAD(P)-binding domain"/>
    <property type="match status" value="1"/>
</dbReference>
<sequence>MVLYDVVILGGGPAGLTTAIYTCRAGWKTLLVEMGAPGGQAATTEIIENYPGFPEGVSGPELMLKFYSQAARFGCEFMTAQVTGLTVEGGIKTVTTTQGDVEGKTIIVATGAQPRELGVEGERKFRGRGVSYCATCDGFFFRQKKVAVIGGGDAAVEEAIYLSKLAQEVTIIHRRDAFRAAKVLGDRALQVPNIKVIWDAVVDEIRGDSQVKTLKLHNVKTQESREVQVDGVFIYVGTQPNTDCLPAVIERNPQGYIITNEALETRVPGVFAVGDCRFKGSRQVATAVGDGALVLPAVEKYLNSL</sequence>
<evidence type="ECO:0000259" key="9">
    <source>
        <dbReference type="Pfam" id="PF07992"/>
    </source>
</evidence>
<keyword evidence="8" id="KW-0521">NADP</keyword>
<dbReference type="AlphaFoldDB" id="A0A7G6E4X4"/>
<protein>
    <recommendedName>
        <fullName evidence="7">Thioredoxin reductase</fullName>
        <ecNumber evidence="7">1.8.1.9</ecNumber>
    </recommendedName>
</protein>
<dbReference type="RefSeq" id="WP_153802211.1">
    <property type="nucleotide sequence ID" value="NZ_CP045798.1"/>
</dbReference>
<feature type="domain" description="FAD/NAD(P)-binding" evidence="9">
    <location>
        <begin position="4"/>
        <end position="291"/>
    </location>
</feature>
<comment type="similarity">
    <text evidence="1 7">Belongs to the class-II pyridine nucleotide-disulfide oxidoreductase family.</text>
</comment>
<dbReference type="PRINTS" id="PR00469">
    <property type="entry name" value="PNDRDTASEII"/>
</dbReference>
<accession>A0A7G6E4X4</accession>
<gene>
    <name evidence="10" type="primary">trxB</name>
    <name evidence="10" type="ORF">BR63_12900</name>
</gene>
<dbReference type="GO" id="GO:0019430">
    <property type="term" value="P:removal of superoxide radicals"/>
    <property type="evidence" value="ECO:0007669"/>
    <property type="project" value="UniProtKB-UniRule"/>
</dbReference>
<evidence type="ECO:0000256" key="8">
    <source>
        <dbReference type="RuleBase" id="RU003881"/>
    </source>
</evidence>
<dbReference type="Pfam" id="PF07992">
    <property type="entry name" value="Pyr_redox_2"/>
    <property type="match status" value="1"/>
</dbReference>
<proteinExistence type="inferred from homology"/>
<evidence type="ECO:0000256" key="7">
    <source>
        <dbReference type="RuleBase" id="RU003880"/>
    </source>
</evidence>
<keyword evidence="6 7" id="KW-0676">Redox-active center</keyword>
<dbReference type="PANTHER" id="PTHR48105">
    <property type="entry name" value="THIOREDOXIN REDUCTASE 1-RELATED-RELATED"/>
    <property type="match status" value="1"/>
</dbReference>
<evidence type="ECO:0000256" key="4">
    <source>
        <dbReference type="ARBA" id="ARBA00023002"/>
    </source>
</evidence>
<evidence type="ECO:0000256" key="3">
    <source>
        <dbReference type="ARBA" id="ARBA00022827"/>
    </source>
</evidence>
<dbReference type="GO" id="GO:0004791">
    <property type="term" value="F:thioredoxin-disulfide reductase (NADPH) activity"/>
    <property type="evidence" value="ECO:0007669"/>
    <property type="project" value="UniProtKB-UniRule"/>
</dbReference>
<dbReference type="InterPro" id="IPR023753">
    <property type="entry name" value="FAD/NAD-binding_dom"/>
</dbReference>
<dbReference type="InterPro" id="IPR008255">
    <property type="entry name" value="Pyr_nucl-diS_OxRdtase_2_AS"/>
</dbReference>
<dbReference type="InterPro" id="IPR050097">
    <property type="entry name" value="Ferredoxin-NADP_redctase_2"/>
</dbReference>
<evidence type="ECO:0000256" key="5">
    <source>
        <dbReference type="ARBA" id="ARBA00023157"/>
    </source>
</evidence>
<evidence type="ECO:0000256" key="2">
    <source>
        <dbReference type="ARBA" id="ARBA00022630"/>
    </source>
</evidence>
<dbReference type="PROSITE" id="PS00573">
    <property type="entry name" value="PYRIDINE_REDOX_2"/>
    <property type="match status" value="1"/>
</dbReference>
<dbReference type="EC" id="1.8.1.9" evidence="7"/>
<keyword evidence="11" id="KW-1185">Reference proteome</keyword>
<dbReference type="InterPro" id="IPR005982">
    <property type="entry name" value="Thioredox_Rdtase"/>
</dbReference>
<comment type="cofactor">
    <cofactor evidence="8">
        <name>FAD</name>
        <dbReference type="ChEBI" id="CHEBI:57692"/>
    </cofactor>
    <text evidence="8">Binds 1 FAD per subunit.</text>
</comment>
<evidence type="ECO:0000256" key="6">
    <source>
        <dbReference type="ARBA" id="ARBA00023284"/>
    </source>
</evidence>
<evidence type="ECO:0000313" key="11">
    <source>
        <dbReference type="Proteomes" id="UP000515847"/>
    </source>
</evidence>
<reference evidence="10 11" key="1">
    <citation type="journal article" date="2019" name="Front. Microbiol.">
        <title>Thermoanaerosceptrum fracticalcis gen. nov. sp. nov., a Novel Fumarate-Fermenting Microorganism From a Deep Fractured Carbonate Aquifer of the US Great Basin.</title>
        <authorList>
            <person name="Hamilton-Brehm S.D."/>
            <person name="Stewart L.E."/>
            <person name="Zavarin M."/>
            <person name="Caldwell M."/>
            <person name="Lawson P.A."/>
            <person name="Onstott T.C."/>
            <person name="Grzymski J."/>
            <person name="Neveux I."/>
            <person name="Lollar B.S."/>
            <person name="Russell C.E."/>
            <person name="Moser D.P."/>
        </authorList>
    </citation>
    <scope>NUCLEOTIDE SEQUENCE [LARGE SCALE GENOMIC DNA]</scope>
    <source>
        <strain evidence="10 11">DRI-13</strain>
    </source>
</reference>
<dbReference type="Gene3D" id="3.50.50.60">
    <property type="entry name" value="FAD/NAD(P)-binding domain"/>
    <property type="match status" value="2"/>
</dbReference>
<dbReference type="Proteomes" id="UP000515847">
    <property type="component" value="Chromosome"/>
</dbReference>
<name>A0A7G6E4X4_THEFR</name>